<keyword evidence="1" id="KW-0808">Transferase</keyword>
<name>A0A399J0R5_9RHOB</name>
<dbReference type="RefSeq" id="WP_119398760.1">
    <property type="nucleotide sequence ID" value="NZ_QWJJ01000007.1"/>
</dbReference>
<evidence type="ECO:0000313" key="1">
    <source>
        <dbReference type="EMBL" id="RII38850.1"/>
    </source>
</evidence>
<evidence type="ECO:0000313" key="2">
    <source>
        <dbReference type="Proteomes" id="UP000265848"/>
    </source>
</evidence>
<accession>A0A399J0R5</accession>
<dbReference type="Proteomes" id="UP000265848">
    <property type="component" value="Unassembled WGS sequence"/>
</dbReference>
<reference evidence="1 2" key="1">
    <citation type="submission" date="2018-08" db="EMBL/GenBank/DDBJ databases">
        <title>Pseudooceanicola sediminis CY03 in the family Rhodobacteracea.</title>
        <authorList>
            <person name="Zhang Y.-J."/>
        </authorList>
    </citation>
    <scope>NUCLEOTIDE SEQUENCE [LARGE SCALE GENOMIC DNA]</scope>
    <source>
        <strain evidence="1 2">CY03</strain>
    </source>
</reference>
<protein>
    <submittedName>
        <fullName evidence="1">2-dehydro-3-deoxygalactonokinase</fullName>
    </submittedName>
</protein>
<dbReference type="GO" id="GO:0034194">
    <property type="term" value="P:D-galactonate catabolic process"/>
    <property type="evidence" value="ECO:0007669"/>
    <property type="project" value="InterPro"/>
</dbReference>
<comment type="caution">
    <text evidence="1">The sequence shown here is derived from an EMBL/GenBank/DDBJ whole genome shotgun (WGS) entry which is preliminary data.</text>
</comment>
<dbReference type="Pfam" id="PF05035">
    <property type="entry name" value="DGOK"/>
    <property type="match status" value="1"/>
</dbReference>
<dbReference type="CDD" id="cd24012">
    <property type="entry name" value="ASKHA_NBD_KDGal-kinase"/>
    <property type="match status" value="1"/>
</dbReference>
<sequence length="301" mass="31993">MYADWIAADWGTSNLRLWAIGPEGQVMVERSSADGMGKLTPEGFEPVLVALAGDLLEPGRVTQVLICGMAGARQGWVEAPYTATPCPPASLSPVPVKTRDPRLSVRILPGVCQTDPADVMRGEETQIAGFLAMEPDFDGTLCLPGTHTKWVRVAQGQIRHFRTAMTGEMFALLSTQSVLRHSVHGEAFSDPAFADALEQALSAPDGLLLDLFSIRPSSLLNDTPAEVARARLSGLLIGSELAATRDYWRSMPVVIIGDAGLSARYGAALTRAGASARVSDHPALALNGLIAAHAHLSEDMT</sequence>
<dbReference type="GO" id="GO:0008671">
    <property type="term" value="F:2-dehydro-3-deoxygalactonokinase activity"/>
    <property type="evidence" value="ECO:0007669"/>
    <property type="project" value="InterPro"/>
</dbReference>
<gene>
    <name evidence="1" type="ORF">DL237_09145</name>
</gene>
<proteinExistence type="predicted"/>
<dbReference type="InterPro" id="IPR007729">
    <property type="entry name" value="DGOK"/>
</dbReference>
<dbReference type="AlphaFoldDB" id="A0A399J0R5"/>
<organism evidence="1 2">
    <name type="scientific">Pseudooceanicola sediminis</name>
    <dbReference type="NCBI Taxonomy" id="2211117"/>
    <lineage>
        <taxon>Bacteria</taxon>
        <taxon>Pseudomonadati</taxon>
        <taxon>Pseudomonadota</taxon>
        <taxon>Alphaproteobacteria</taxon>
        <taxon>Rhodobacterales</taxon>
        <taxon>Paracoccaceae</taxon>
        <taxon>Pseudooceanicola</taxon>
    </lineage>
</organism>
<dbReference type="EMBL" id="QWJJ01000007">
    <property type="protein sequence ID" value="RII38850.1"/>
    <property type="molecule type" value="Genomic_DNA"/>
</dbReference>
<dbReference type="OrthoDB" id="256574at2"/>
<keyword evidence="1" id="KW-0418">Kinase</keyword>
<dbReference type="InterPro" id="IPR042257">
    <property type="entry name" value="DGOK_C"/>
</dbReference>
<dbReference type="Gene3D" id="3.30.420.300">
    <property type="entry name" value="2-keto-3-deoxy-galactonokinase, substrate binding domain"/>
    <property type="match status" value="1"/>
</dbReference>
<dbReference type="Gene3D" id="3.30.420.310">
    <property type="entry name" value="2-keto-3-deoxy-galactonokinase, C-terminal domain"/>
    <property type="match status" value="1"/>
</dbReference>
<dbReference type="InterPro" id="IPR042258">
    <property type="entry name" value="DGOK_N"/>
</dbReference>
<keyword evidence="2" id="KW-1185">Reference proteome</keyword>